<dbReference type="Proteomes" id="UP000011158">
    <property type="component" value="Segment"/>
</dbReference>
<keyword evidence="2" id="KW-1185">Reference proteome</keyword>
<proteinExistence type="predicted"/>
<dbReference type="RefSeq" id="YP_009150683.1">
    <property type="nucleotide sequence ID" value="NC_027364.1"/>
</dbReference>
<dbReference type="GeneID" id="24643102"/>
<evidence type="ECO:0000313" key="2">
    <source>
        <dbReference type="Proteomes" id="UP000011158"/>
    </source>
</evidence>
<organism evidence="1 2">
    <name type="scientific">Escherichia phage PBECO4</name>
    <dbReference type="NCBI Taxonomy" id="1273738"/>
    <lineage>
        <taxon>Viruses</taxon>
        <taxon>Duplodnaviria</taxon>
        <taxon>Heunggongvirae</taxon>
        <taxon>Uroviricota</taxon>
        <taxon>Caudoviricetes</taxon>
        <taxon>Asteriusvirus</taxon>
        <taxon>Asteriusvirus PBECO4</taxon>
    </lineage>
</organism>
<reference evidence="1 2" key="1">
    <citation type="journal article" date="2013" name="Arch. Virol.">
        <title>Genomic analysis of bacteriophage PBECO4 infecting Escherichia coli O157:H7.</title>
        <authorList>
            <person name="Kim M.S."/>
            <person name="Hong S.S."/>
            <person name="Park K."/>
            <person name="Myung H."/>
        </authorList>
    </citation>
    <scope>NUCLEOTIDE SEQUENCE [LARGE SCALE GENOMIC DNA]</scope>
</reference>
<dbReference type="EMBL" id="KC295538">
    <property type="protein sequence ID" value="AGC35049.1"/>
    <property type="molecule type" value="Genomic_DNA"/>
</dbReference>
<name>L7TJC0_9CAUD</name>
<sequence length="270" mass="30707">MGIKEYINMSNIFFKTISFKKASYSYAYVDGKVLNIVLDGVDVPVEFKTHEEAVEGAKELNSILNGEVSQKQHVKSDLDVLLEKIKTGEVLEILDNCNEKLRNVVNNVRDQIQEKALEQAFKHVSKNAESRIDGMVKNLDDVLSHLFTKEYEQEVEEEPVKETKKEKRSFGSGDDVFGFTNVRTSADEPKEISEMLIGDMTTKQLRNEIDKFVTSCIKSERAQSMFKSISENFGPEATEQALTAFKELIYNVAISNPDKTLEEVLRDNFK</sequence>
<evidence type="ECO:0000313" key="1">
    <source>
        <dbReference type="EMBL" id="AGC35049.1"/>
    </source>
</evidence>
<dbReference type="KEGG" id="vg:24643102"/>
<protein>
    <submittedName>
        <fullName evidence="1">Uncharacterized protein</fullName>
    </submittedName>
</protein>
<accession>L7TJC0</accession>